<evidence type="ECO:0000313" key="1">
    <source>
        <dbReference type="Proteomes" id="UP000887564"/>
    </source>
</evidence>
<dbReference type="PROSITE" id="PS50092">
    <property type="entry name" value="TSP1"/>
    <property type="match status" value="1"/>
</dbReference>
<accession>A0A914R2E0</accession>
<dbReference type="InterPro" id="IPR000884">
    <property type="entry name" value="TSP1_rpt"/>
</dbReference>
<dbReference type="SUPFAM" id="SSF82895">
    <property type="entry name" value="TSP-1 type 1 repeat"/>
    <property type="match status" value="1"/>
</dbReference>
<dbReference type="Proteomes" id="UP000887564">
    <property type="component" value="Unplaced"/>
</dbReference>
<dbReference type="InterPro" id="IPR036383">
    <property type="entry name" value="TSP1_rpt_sf"/>
</dbReference>
<dbReference type="AlphaFoldDB" id="A0A914R2E0"/>
<name>A0A914R2E0_PAREQ</name>
<protein>
    <submittedName>
        <fullName evidence="2">Uncharacterized protein</fullName>
    </submittedName>
</protein>
<dbReference type="Gene3D" id="2.20.100.10">
    <property type="entry name" value="Thrombospondin type-1 (TSP1) repeat"/>
    <property type="match status" value="1"/>
</dbReference>
<dbReference type="WBParaSite" id="PEQ_0000041901-mRNA-1">
    <property type="protein sequence ID" value="PEQ_0000041901-mRNA-1"/>
    <property type="gene ID" value="PEQ_0000041901"/>
</dbReference>
<dbReference type="Pfam" id="PF00090">
    <property type="entry name" value="TSP_1"/>
    <property type="match status" value="1"/>
</dbReference>
<keyword evidence="1" id="KW-1185">Reference proteome</keyword>
<evidence type="ECO:0000313" key="2">
    <source>
        <dbReference type="WBParaSite" id="PEQ_0000041901-mRNA-1"/>
    </source>
</evidence>
<organism evidence="1 2">
    <name type="scientific">Parascaris equorum</name>
    <name type="common">Equine roundworm</name>
    <dbReference type="NCBI Taxonomy" id="6256"/>
    <lineage>
        <taxon>Eukaryota</taxon>
        <taxon>Metazoa</taxon>
        <taxon>Ecdysozoa</taxon>
        <taxon>Nematoda</taxon>
        <taxon>Chromadorea</taxon>
        <taxon>Rhabditida</taxon>
        <taxon>Spirurina</taxon>
        <taxon>Ascaridomorpha</taxon>
        <taxon>Ascaridoidea</taxon>
        <taxon>Ascarididae</taxon>
        <taxon>Parascaris</taxon>
    </lineage>
</organism>
<sequence length="89" mass="10035">MGLCKNTSTANPEIVKIAIAHAYPEGSNPCLYRWSEWSTCSATCKSGNVEPHRTRRVLRDSILYSRGNYSKCPKNIENLIDTIPCNLYL</sequence>
<reference evidence="2" key="1">
    <citation type="submission" date="2022-11" db="UniProtKB">
        <authorList>
            <consortium name="WormBaseParasite"/>
        </authorList>
    </citation>
    <scope>IDENTIFICATION</scope>
</reference>
<proteinExistence type="predicted"/>